<evidence type="ECO:0000256" key="1">
    <source>
        <dbReference type="SAM" id="MobiDB-lite"/>
    </source>
</evidence>
<protein>
    <submittedName>
        <fullName evidence="3">TrmB family transcriptional regulator</fullName>
    </submittedName>
</protein>
<organism evidence="3 4">
    <name type="scientific">Natronorubrum tibetense GA33</name>
    <dbReference type="NCBI Taxonomy" id="1114856"/>
    <lineage>
        <taxon>Archaea</taxon>
        <taxon>Methanobacteriati</taxon>
        <taxon>Methanobacteriota</taxon>
        <taxon>Stenosarchaea group</taxon>
        <taxon>Halobacteria</taxon>
        <taxon>Halobacteriales</taxon>
        <taxon>Natrialbaceae</taxon>
        <taxon>Natronorubrum</taxon>
    </lineage>
</organism>
<dbReference type="Proteomes" id="UP000011599">
    <property type="component" value="Unassembled WGS sequence"/>
</dbReference>
<comment type="caution">
    <text evidence="3">The sequence shown here is derived from an EMBL/GenBank/DDBJ whole genome shotgun (WGS) entry which is preliminary data.</text>
</comment>
<evidence type="ECO:0000313" key="3">
    <source>
        <dbReference type="EMBL" id="ELY45706.1"/>
    </source>
</evidence>
<dbReference type="PATRIC" id="fig|1114856.3.peg.444"/>
<dbReference type="AlphaFoldDB" id="L9W8W3"/>
<feature type="region of interest" description="Disordered" evidence="1">
    <location>
        <begin position="1"/>
        <end position="31"/>
    </location>
</feature>
<feature type="domain" description="Transcription regulator TrmB N-terminal" evidence="2">
    <location>
        <begin position="68"/>
        <end position="134"/>
    </location>
</feature>
<dbReference type="RefSeq" id="WP_006088140.1">
    <property type="nucleotide sequence ID" value="NZ_AOHW01000006.1"/>
</dbReference>
<reference evidence="3 4" key="1">
    <citation type="journal article" date="2014" name="PLoS Genet.">
        <title>Phylogenetically driven sequencing of extremely halophilic archaea reveals strategies for static and dynamic osmo-response.</title>
        <authorList>
            <person name="Becker E.A."/>
            <person name="Seitzer P.M."/>
            <person name="Tritt A."/>
            <person name="Larsen D."/>
            <person name="Krusor M."/>
            <person name="Yao A.I."/>
            <person name="Wu D."/>
            <person name="Madern D."/>
            <person name="Eisen J.A."/>
            <person name="Darling A.E."/>
            <person name="Facciotti M.T."/>
        </authorList>
    </citation>
    <scope>NUCLEOTIDE SEQUENCE [LARGE SCALE GENOMIC DNA]</scope>
    <source>
        <strain evidence="3 4">GA33</strain>
    </source>
</reference>
<keyword evidence="4" id="KW-1185">Reference proteome</keyword>
<feature type="region of interest" description="Disordered" evidence="1">
    <location>
        <begin position="164"/>
        <end position="225"/>
    </location>
</feature>
<dbReference type="OrthoDB" id="59565at2157"/>
<dbReference type="InterPro" id="IPR002831">
    <property type="entry name" value="Tscrpt_reg_TrmB_N"/>
</dbReference>
<sequence>MASDDTDEYRVDDGNDEQHRDEGDEEYDLSDVDVFVDDESDGDGVRTAAVEEVDQRIVDLLSWILDTETRAKIYVHLLANRGSTSEEVAQGTGLYPSTVREALAELHDEDRVTREKRASEGAGNNPYEYTAIQPSELVGGVVDQVQQELNTIFTLDRVLDRREASDSDLEGGPEPVTITVDDSGSPEVGTLGDTQAEEDDAEPPTEDEADVELLEDDTDDSSSDD</sequence>
<feature type="compositionally biased region" description="Basic and acidic residues" evidence="1">
    <location>
        <begin position="8"/>
        <end position="22"/>
    </location>
</feature>
<evidence type="ECO:0000313" key="4">
    <source>
        <dbReference type="Proteomes" id="UP000011599"/>
    </source>
</evidence>
<proteinExistence type="predicted"/>
<name>L9W8W3_9EURY</name>
<dbReference type="InterPro" id="IPR036390">
    <property type="entry name" value="WH_DNA-bd_sf"/>
</dbReference>
<gene>
    <name evidence="3" type="ORF">C496_02152</name>
</gene>
<dbReference type="InterPro" id="IPR036388">
    <property type="entry name" value="WH-like_DNA-bd_sf"/>
</dbReference>
<dbReference type="Pfam" id="PF01978">
    <property type="entry name" value="TrmB"/>
    <property type="match status" value="1"/>
</dbReference>
<dbReference type="EMBL" id="AOHW01000006">
    <property type="protein sequence ID" value="ELY45706.1"/>
    <property type="molecule type" value="Genomic_DNA"/>
</dbReference>
<dbReference type="CDD" id="cd00090">
    <property type="entry name" value="HTH_ARSR"/>
    <property type="match status" value="1"/>
</dbReference>
<dbReference type="eggNOG" id="arCOG02241">
    <property type="taxonomic scope" value="Archaea"/>
</dbReference>
<feature type="compositionally biased region" description="Acidic residues" evidence="1">
    <location>
        <begin position="195"/>
        <end position="225"/>
    </location>
</feature>
<dbReference type="SUPFAM" id="SSF46785">
    <property type="entry name" value="Winged helix' DNA-binding domain"/>
    <property type="match status" value="1"/>
</dbReference>
<dbReference type="InterPro" id="IPR011991">
    <property type="entry name" value="ArsR-like_HTH"/>
</dbReference>
<dbReference type="Gene3D" id="1.10.10.10">
    <property type="entry name" value="Winged helix-like DNA-binding domain superfamily/Winged helix DNA-binding domain"/>
    <property type="match status" value="1"/>
</dbReference>
<evidence type="ECO:0000259" key="2">
    <source>
        <dbReference type="Pfam" id="PF01978"/>
    </source>
</evidence>
<accession>L9W8W3</accession>